<dbReference type="EMBL" id="BGPR01000539">
    <property type="protein sequence ID" value="GBM25497.1"/>
    <property type="molecule type" value="Genomic_DNA"/>
</dbReference>
<evidence type="ECO:0000313" key="2">
    <source>
        <dbReference type="Proteomes" id="UP000499080"/>
    </source>
</evidence>
<sequence>MVQSRCSRAHCRRSRDDGQQKYTSGTSAVCPISTVSVTVCSKHLRLDLHCIGLSAEPLSGADLVYQGQSRCPFLMKVDEYLASTTGVTIIYPLCEY</sequence>
<evidence type="ECO:0000313" key="1">
    <source>
        <dbReference type="EMBL" id="GBM25497.1"/>
    </source>
</evidence>
<accession>A0A4Y2E9R4</accession>
<protein>
    <submittedName>
        <fullName evidence="1">Uncharacterized protein</fullName>
    </submittedName>
</protein>
<organism evidence="1 2">
    <name type="scientific">Araneus ventricosus</name>
    <name type="common">Orbweaver spider</name>
    <name type="synonym">Epeira ventricosa</name>
    <dbReference type="NCBI Taxonomy" id="182803"/>
    <lineage>
        <taxon>Eukaryota</taxon>
        <taxon>Metazoa</taxon>
        <taxon>Ecdysozoa</taxon>
        <taxon>Arthropoda</taxon>
        <taxon>Chelicerata</taxon>
        <taxon>Arachnida</taxon>
        <taxon>Araneae</taxon>
        <taxon>Araneomorphae</taxon>
        <taxon>Entelegynae</taxon>
        <taxon>Araneoidea</taxon>
        <taxon>Araneidae</taxon>
        <taxon>Araneus</taxon>
    </lineage>
</organism>
<comment type="caution">
    <text evidence="1">The sequence shown here is derived from an EMBL/GenBank/DDBJ whole genome shotgun (WGS) entry which is preliminary data.</text>
</comment>
<proteinExistence type="predicted"/>
<reference evidence="1 2" key="1">
    <citation type="journal article" date="2019" name="Sci. Rep.">
        <title>Orb-weaving spider Araneus ventricosus genome elucidates the spidroin gene catalogue.</title>
        <authorList>
            <person name="Kono N."/>
            <person name="Nakamura H."/>
            <person name="Ohtoshi R."/>
            <person name="Moran D.A.P."/>
            <person name="Shinohara A."/>
            <person name="Yoshida Y."/>
            <person name="Fujiwara M."/>
            <person name="Mori M."/>
            <person name="Tomita M."/>
            <person name="Arakawa K."/>
        </authorList>
    </citation>
    <scope>NUCLEOTIDE SEQUENCE [LARGE SCALE GENOMIC DNA]</scope>
</reference>
<gene>
    <name evidence="1" type="ORF">AVEN_62253_1</name>
</gene>
<name>A0A4Y2E9R4_ARAVE</name>
<dbReference type="AlphaFoldDB" id="A0A4Y2E9R4"/>
<keyword evidence="2" id="KW-1185">Reference proteome</keyword>
<dbReference type="Proteomes" id="UP000499080">
    <property type="component" value="Unassembled WGS sequence"/>
</dbReference>